<keyword evidence="6" id="KW-1185">Reference proteome</keyword>
<evidence type="ECO:0000256" key="1">
    <source>
        <dbReference type="ARBA" id="ARBA00007447"/>
    </source>
</evidence>
<reference evidence="5 6" key="1">
    <citation type="journal article" date="2023" name="Hortic Res">
        <title>Pangenome of water caltrop reveals structural variations and asymmetric subgenome divergence after allopolyploidization.</title>
        <authorList>
            <person name="Zhang X."/>
            <person name="Chen Y."/>
            <person name="Wang L."/>
            <person name="Yuan Y."/>
            <person name="Fang M."/>
            <person name="Shi L."/>
            <person name="Lu R."/>
            <person name="Comes H.P."/>
            <person name="Ma Y."/>
            <person name="Chen Y."/>
            <person name="Huang G."/>
            <person name="Zhou Y."/>
            <person name="Zheng Z."/>
            <person name="Qiu Y."/>
        </authorList>
    </citation>
    <scope>NUCLEOTIDE SEQUENCE [LARGE SCALE GENOMIC DNA]</scope>
    <source>
        <tissue evidence="5">Roots</tissue>
    </source>
</reference>
<proteinExistence type="inferred from homology"/>
<dbReference type="PANTHER" id="PTHR13683">
    <property type="entry name" value="ASPARTYL PROTEASES"/>
    <property type="match status" value="1"/>
</dbReference>
<evidence type="ECO:0000313" key="6">
    <source>
        <dbReference type="Proteomes" id="UP001345219"/>
    </source>
</evidence>
<dbReference type="FunFam" id="2.40.70.10:FF:000049">
    <property type="entry name" value="Aspartyl protease AED1"/>
    <property type="match status" value="1"/>
</dbReference>
<dbReference type="GO" id="GO:0004190">
    <property type="term" value="F:aspartic-type endopeptidase activity"/>
    <property type="evidence" value="ECO:0007669"/>
    <property type="project" value="InterPro"/>
</dbReference>
<name>A0AAN7GBY5_9MYRT</name>
<dbReference type="AlphaFoldDB" id="A0AAN7GBY5"/>
<organism evidence="5 6">
    <name type="scientific">Trapa incisa</name>
    <dbReference type="NCBI Taxonomy" id="236973"/>
    <lineage>
        <taxon>Eukaryota</taxon>
        <taxon>Viridiplantae</taxon>
        <taxon>Streptophyta</taxon>
        <taxon>Embryophyta</taxon>
        <taxon>Tracheophyta</taxon>
        <taxon>Spermatophyta</taxon>
        <taxon>Magnoliopsida</taxon>
        <taxon>eudicotyledons</taxon>
        <taxon>Gunneridae</taxon>
        <taxon>Pentapetalae</taxon>
        <taxon>rosids</taxon>
        <taxon>malvids</taxon>
        <taxon>Myrtales</taxon>
        <taxon>Lythraceae</taxon>
        <taxon>Trapa</taxon>
    </lineage>
</organism>
<evidence type="ECO:0000256" key="2">
    <source>
        <dbReference type="PIRSR" id="PIRSR601461-1"/>
    </source>
</evidence>
<feature type="active site" evidence="2">
    <location>
        <position position="170"/>
    </location>
</feature>
<dbReference type="InterPro" id="IPR032799">
    <property type="entry name" value="TAXi_C"/>
</dbReference>
<dbReference type="InterPro" id="IPR021109">
    <property type="entry name" value="Peptidase_aspartic_dom_sf"/>
</dbReference>
<dbReference type="SUPFAM" id="SSF50630">
    <property type="entry name" value="Acid proteases"/>
    <property type="match status" value="1"/>
</dbReference>
<feature type="signal peptide" evidence="3">
    <location>
        <begin position="1"/>
        <end position="37"/>
    </location>
</feature>
<dbReference type="Proteomes" id="UP001345219">
    <property type="component" value="Chromosome 1"/>
</dbReference>
<comment type="caution">
    <text evidence="5">The sequence shown here is derived from an EMBL/GenBank/DDBJ whole genome shotgun (WGS) entry which is preliminary data.</text>
</comment>
<feature type="domain" description="Peptidase A1" evidence="4">
    <location>
        <begin position="154"/>
        <end position="495"/>
    </location>
</feature>
<feature type="chain" id="PRO_5042820443" description="Peptidase A1 domain-containing protein" evidence="3">
    <location>
        <begin position="38"/>
        <end position="502"/>
    </location>
</feature>
<comment type="similarity">
    <text evidence="1">Belongs to the peptidase A1 family.</text>
</comment>
<dbReference type="PANTHER" id="PTHR13683:SF827">
    <property type="entry name" value="PEPTIDASE A1 DOMAIN-CONTAINING PROTEIN"/>
    <property type="match status" value="1"/>
</dbReference>
<dbReference type="PROSITE" id="PS51767">
    <property type="entry name" value="PEPTIDASE_A1"/>
    <property type="match status" value="1"/>
</dbReference>
<keyword evidence="3" id="KW-0732">Signal</keyword>
<dbReference type="CDD" id="cd05472">
    <property type="entry name" value="cnd41_like"/>
    <property type="match status" value="1"/>
</dbReference>
<gene>
    <name evidence="5" type="ORF">SAY87_000611</name>
</gene>
<evidence type="ECO:0000313" key="5">
    <source>
        <dbReference type="EMBL" id="KAK4742610.1"/>
    </source>
</evidence>
<dbReference type="Pfam" id="PF14541">
    <property type="entry name" value="TAXi_C"/>
    <property type="match status" value="1"/>
</dbReference>
<dbReference type="InterPro" id="IPR033873">
    <property type="entry name" value="CND41-like"/>
</dbReference>
<dbReference type="Pfam" id="PF14543">
    <property type="entry name" value="TAXi_N"/>
    <property type="match status" value="1"/>
</dbReference>
<dbReference type="InterPro" id="IPR033121">
    <property type="entry name" value="PEPTIDASE_A1"/>
</dbReference>
<dbReference type="PROSITE" id="PS00141">
    <property type="entry name" value="ASP_PROTEASE"/>
    <property type="match status" value="1"/>
</dbReference>
<sequence>MAGLRGVSASSSRPPILQILSAPRLLLILALLVAATGYPDGAGGKALSSLNLRSFLEQKTAITSSSNSSSSNSLSHRSRQRKGAIILEIIHRDHCSGQETATWYDKAEKTLISDDARVRSMQSRMKSLIYRKKDEVTLPQIPLTSGIKFQTLNYIVSVALGGRKMSLIVDTGSDLTWVQCQPCRVCYNQQDPMFNPSFSPSYRSISCNSSTCQSLLFEAGNSGTCSGMAPQTCSYTVSYGDGSYTRGELGLDTLSLRTVSVSSFIFGCGRNNKGLFGGASGLMGLGRSSVSLISQASAMFGGVFSYCLPSAEATSTGSLVFGGDSSVYKNSTPFSYADIIPNLQLPTFYFLNLTGVSVGTVALESPSFGKAGILIDSGTVISRLQPSIYRALKVEFLRQFSGFPSAPGFSILDTCFNLSSYQEVDIPDIKMHFGGNAQLVVDVMGVFYFAKSDASQVCLAVASLTYEDDIGIIGNYQQKNQRIIYDTKGNKLGMAKETCNFI</sequence>
<feature type="active site" evidence="2">
    <location>
        <position position="376"/>
    </location>
</feature>
<dbReference type="FunFam" id="2.40.70.10:FF:000021">
    <property type="entry name" value="Aspartyl protease AED1"/>
    <property type="match status" value="1"/>
</dbReference>
<dbReference type="Gene3D" id="2.40.70.10">
    <property type="entry name" value="Acid Proteases"/>
    <property type="match status" value="2"/>
</dbReference>
<accession>A0AAN7GBY5</accession>
<dbReference type="GO" id="GO:0006508">
    <property type="term" value="P:proteolysis"/>
    <property type="evidence" value="ECO:0007669"/>
    <property type="project" value="InterPro"/>
</dbReference>
<dbReference type="InterPro" id="IPR032861">
    <property type="entry name" value="TAXi_N"/>
</dbReference>
<dbReference type="EMBL" id="JAXIOK010000023">
    <property type="protein sequence ID" value="KAK4742610.1"/>
    <property type="molecule type" value="Genomic_DNA"/>
</dbReference>
<evidence type="ECO:0000259" key="4">
    <source>
        <dbReference type="PROSITE" id="PS51767"/>
    </source>
</evidence>
<dbReference type="InterPro" id="IPR001461">
    <property type="entry name" value="Aspartic_peptidase_A1"/>
</dbReference>
<evidence type="ECO:0000256" key="3">
    <source>
        <dbReference type="SAM" id="SignalP"/>
    </source>
</evidence>
<dbReference type="InterPro" id="IPR001969">
    <property type="entry name" value="Aspartic_peptidase_AS"/>
</dbReference>
<protein>
    <recommendedName>
        <fullName evidence="4">Peptidase A1 domain-containing protein</fullName>
    </recommendedName>
</protein>